<dbReference type="SMART" id="SM00905">
    <property type="entry name" value="FolB"/>
    <property type="match status" value="2"/>
</dbReference>
<keyword evidence="9" id="KW-0479">Metal-binding</keyword>
<dbReference type="STRING" id="1037660.A0A066VFT4"/>
<dbReference type="Gene3D" id="3.30.1130.10">
    <property type="match status" value="2"/>
</dbReference>
<gene>
    <name evidence="18" type="ORF">K437DRAFT_227251</name>
</gene>
<evidence type="ECO:0000256" key="8">
    <source>
        <dbReference type="ARBA" id="ARBA00022679"/>
    </source>
</evidence>
<dbReference type="Gene3D" id="3.20.20.20">
    <property type="entry name" value="Dihydropteroate synthase-like"/>
    <property type="match status" value="1"/>
</dbReference>
<evidence type="ECO:0000259" key="17">
    <source>
        <dbReference type="PROSITE" id="PS50972"/>
    </source>
</evidence>
<dbReference type="GO" id="GO:0004150">
    <property type="term" value="F:dihydroneopterin aldolase activity"/>
    <property type="evidence" value="ECO:0007669"/>
    <property type="project" value="InterPro"/>
</dbReference>
<evidence type="ECO:0000256" key="16">
    <source>
        <dbReference type="SAM" id="MobiDB-lite"/>
    </source>
</evidence>
<dbReference type="CDD" id="cd00739">
    <property type="entry name" value="DHPS"/>
    <property type="match status" value="1"/>
</dbReference>
<dbReference type="GeneID" id="25262617"/>
<comment type="cofactor">
    <cofactor evidence="3">
        <name>Mg(2+)</name>
        <dbReference type="ChEBI" id="CHEBI:18420"/>
    </cofactor>
</comment>
<keyword evidence="12" id="KW-0067">ATP-binding</keyword>
<dbReference type="SUPFAM" id="SSF55083">
    <property type="entry name" value="6-hydroxymethyl-7,8-dihydropterin pyrophosphokinase, HPPK"/>
    <property type="match status" value="1"/>
</dbReference>
<keyword evidence="11" id="KW-0418">Kinase</keyword>
<evidence type="ECO:0000313" key="18">
    <source>
        <dbReference type="EMBL" id="KDN40602.1"/>
    </source>
</evidence>
<dbReference type="InterPro" id="IPR000550">
    <property type="entry name" value="Hppk"/>
</dbReference>
<dbReference type="GO" id="GO:0016301">
    <property type="term" value="F:kinase activity"/>
    <property type="evidence" value="ECO:0007669"/>
    <property type="project" value="UniProtKB-KW"/>
</dbReference>
<feature type="domain" description="Pterin-binding" evidence="17">
    <location>
        <begin position="552"/>
        <end position="868"/>
    </location>
</feature>
<keyword evidence="8" id="KW-0808">Transferase</keyword>
<dbReference type="NCBIfam" id="TIGR00526">
    <property type="entry name" value="folB_dom"/>
    <property type="match status" value="1"/>
</dbReference>
<sequence length="875" mass="94071">MAAPASSGNFLAARDGTLPDLIVLSQLEVRMHVGVDNWERASPQPVLIDAYVHTDVCKAGKSDHLPHSIHYGILTKELEKHCSNSRYRSLEALADGLAKVCLFICHAPRVTLRVQKPRCLLHAHSAGVEVVRTADDFVNGDGTSVDSAALDLATSSSAGSASRPSTALSQLRLSPRSKWVVHDKVFVRDLIVNTIVGVNPWERFDKQNIKLNLTIFSGSERLRQAAAAVPGQEASTHASKTRDIVSRPHNYRTIVRSISEYVEASSYKTVESLATSIARVAIQQNKVDRIRVSVAKPSAIMFAASAGVEIERDRAFFEEEALLAAADSHLDTVSKSSLGLPTVEPRSLEGASASSPVANVLEGDGWHLAAIALGSNLGDRIQNIEKAVRLLSAHDSCKVVDTSFLYETPPMYVTDQPTFLNGACRIATKLAPHDLLTLTQSIETAIGRDKAGVPDKGPRLVDLDILFYDRAEVDDGPRLTIPHPLMKEREFVLRPLADILPNFEHPSASRTVAQLLSILQNSPDYEGGHGIRKVTFVPTEASTSTLSWGSRTYVMGIINATPDSFSDGGDNLNAEPAIRSAMRMVEQGVDILDVGGMSTAPHAEEVDEAEEVRRTAPLIQSLRAAGITQPISIDTFRAGVASAALQAGANIINDVSGGERDPAILKVARDAAVPFICMHMRGDSQTMEKMTSYAGGDVIAGVKAELQQRVDRALRAGVRRWNIILDPGLGFAKCQEGNLQILRNLSALTATAPGSRTSEVRSSRSGLTSRASHSSLSQLALTSAQASPHLTPRPEIDGTADLITPNSTLAGFPMLAGPSRKRFIGSITGRKEPKERVYGTAAACTAAIANGVDILRVHDVEEMVDVVKTSDAIFR</sequence>
<accession>A0A066VFT4</accession>
<dbReference type="PROSITE" id="PS50972">
    <property type="entry name" value="PTERIN_BINDING"/>
    <property type="match status" value="1"/>
</dbReference>
<dbReference type="NCBIfam" id="TIGR01496">
    <property type="entry name" value="DHPS"/>
    <property type="match status" value="1"/>
</dbReference>
<evidence type="ECO:0000256" key="11">
    <source>
        <dbReference type="ARBA" id="ARBA00022777"/>
    </source>
</evidence>
<dbReference type="GO" id="GO:0004156">
    <property type="term" value="F:dihydropteroate synthase activity"/>
    <property type="evidence" value="ECO:0007669"/>
    <property type="project" value="UniProtKB-EC"/>
</dbReference>
<dbReference type="Pfam" id="PF02152">
    <property type="entry name" value="FolB"/>
    <property type="match status" value="2"/>
</dbReference>
<dbReference type="GO" id="GO:0046656">
    <property type="term" value="P:folic acid biosynthetic process"/>
    <property type="evidence" value="ECO:0007669"/>
    <property type="project" value="UniProtKB-KW"/>
</dbReference>
<evidence type="ECO:0000256" key="12">
    <source>
        <dbReference type="ARBA" id="ARBA00022840"/>
    </source>
</evidence>
<dbReference type="InParanoid" id="A0A066VFT4"/>
<keyword evidence="13" id="KW-0460">Magnesium</keyword>
<keyword evidence="15" id="KW-0511">Multifunctional enzyme</keyword>
<comment type="similarity">
    <text evidence="6">In the N-terminal section; belongs to the DHNA family.</text>
</comment>
<dbReference type="RefSeq" id="XP_013241445.1">
    <property type="nucleotide sequence ID" value="XM_013385991.1"/>
</dbReference>
<dbReference type="FunCoup" id="A0A066VFT4">
    <property type="interactions" value="162"/>
</dbReference>
<comment type="pathway">
    <text evidence="5">Cofactor biosynthesis; tetrahydrofolate biosynthesis; 2-amino-4-hydroxy-6-hydroxymethyl-7,8-dihydropteridine diphosphate from 7,8-dihydroneopterin triphosphate: step 4/4.</text>
</comment>
<evidence type="ECO:0000256" key="7">
    <source>
        <dbReference type="ARBA" id="ARBA00009951"/>
    </source>
</evidence>
<dbReference type="InterPro" id="IPR043133">
    <property type="entry name" value="GTP-CH-I_C/QueF"/>
</dbReference>
<evidence type="ECO:0000256" key="5">
    <source>
        <dbReference type="ARBA" id="ARBA00005051"/>
    </source>
</evidence>
<comment type="catalytic activity">
    <reaction evidence="2">
        <text>6-hydroxymethyl-7,8-dihydropterin + ATP = (7,8-dihydropterin-6-yl)methyl diphosphate + AMP + H(+)</text>
        <dbReference type="Rhea" id="RHEA:11412"/>
        <dbReference type="ChEBI" id="CHEBI:15378"/>
        <dbReference type="ChEBI" id="CHEBI:30616"/>
        <dbReference type="ChEBI" id="CHEBI:44841"/>
        <dbReference type="ChEBI" id="CHEBI:72950"/>
        <dbReference type="ChEBI" id="CHEBI:456215"/>
        <dbReference type="EC" id="2.7.6.3"/>
    </reaction>
</comment>
<protein>
    <submittedName>
        <fullName evidence="18">Dihydropteroate synthase</fullName>
    </submittedName>
</protein>
<dbReference type="PROSITE" id="PS00792">
    <property type="entry name" value="DHPS_1"/>
    <property type="match status" value="1"/>
</dbReference>
<dbReference type="EMBL" id="JMSN01000089">
    <property type="protein sequence ID" value="KDN40602.1"/>
    <property type="molecule type" value="Genomic_DNA"/>
</dbReference>
<evidence type="ECO:0000256" key="13">
    <source>
        <dbReference type="ARBA" id="ARBA00022842"/>
    </source>
</evidence>
<dbReference type="Gene3D" id="3.30.70.560">
    <property type="entry name" value="7,8-Dihydro-6-hydroxymethylpterin-pyrophosphokinase HPPK"/>
    <property type="match status" value="1"/>
</dbReference>
<dbReference type="Proteomes" id="UP000027361">
    <property type="component" value="Unassembled WGS sequence"/>
</dbReference>
<dbReference type="InterPro" id="IPR000489">
    <property type="entry name" value="Pterin-binding_dom"/>
</dbReference>
<dbReference type="GO" id="GO:0005740">
    <property type="term" value="C:mitochondrial envelope"/>
    <property type="evidence" value="ECO:0007669"/>
    <property type="project" value="TreeGrafter"/>
</dbReference>
<reference evidence="18 19" key="1">
    <citation type="submission" date="2014-05" db="EMBL/GenBank/DDBJ databases">
        <title>Draft genome sequence of a rare smut relative, Tilletiaria anomala UBC 951.</title>
        <authorList>
            <consortium name="DOE Joint Genome Institute"/>
            <person name="Toome M."/>
            <person name="Kuo A."/>
            <person name="Henrissat B."/>
            <person name="Lipzen A."/>
            <person name="Tritt A."/>
            <person name="Yoshinaga Y."/>
            <person name="Zane M."/>
            <person name="Barry K."/>
            <person name="Grigoriev I.V."/>
            <person name="Spatafora J.W."/>
            <person name="Aimea M.C."/>
        </authorList>
    </citation>
    <scope>NUCLEOTIDE SEQUENCE [LARGE SCALE GENOMIC DNA]</scope>
    <source>
        <strain evidence="18 19">UBC 951</strain>
    </source>
</reference>
<dbReference type="InterPro" id="IPR045031">
    <property type="entry name" value="DHP_synth-like"/>
</dbReference>
<dbReference type="InterPro" id="IPR035907">
    <property type="entry name" value="Hppk_sf"/>
</dbReference>
<evidence type="ECO:0000256" key="3">
    <source>
        <dbReference type="ARBA" id="ARBA00001946"/>
    </source>
</evidence>
<proteinExistence type="inferred from homology"/>
<dbReference type="GO" id="GO:0046654">
    <property type="term" value="P:tetrahydrofolate biosynthetic process"/>
    <property type="evidence" value="ECO:0007669"/>
    <property type="project" value="UniProtKB-UniPathway"/>
</dbReference>
<dbReference type="SUPFAM" id="SSF55620">
    <property type="entry name" value="Tetrahydrobiopterin biosynthesis enzymes-like"/>
    <property type="match status" value="2"/>
</dbReference>
<evidence type="ECO:0000256" key="1">
    <source>
        <dbReference type="ARBA" id="ARBA00000012"/>
    </source>
</evidence>
<dbReference type="Pfam" id="PF00809">
    <property type="entry name" value="Pterin_bind"/>
    <property type="match status" value="2"/>
</dbReference>
<comment type="pathway">
    <text evidence="4">Cofactor biosynthesis; tetrahydrofolate biosynthesis; 7,8-dihydrofolate from 2-amino-4-hydroxy-6-hydroxymethyl-7,8-dihydropteridine diphosphate and 4-aminobenzoate: step 1/2.</text>
</comment>
<comment type="similarity">
    <text evidence="7">In the C-terminal section; belongs to the DHPS family.</text>
</comment>
<evidence type="ECO:0000256" key="6">
    <source>
        <dbReference type="ARBA" id="ARBA00009640"/>
    </source>
</evidence>
<dbReference type="PROSITE" id="PS00793">
    <property type="entry name" value="DHPS_2"/>
    <property type="match status" value="1"/>
</dbReference>
<dbReference type="GO" id="GO:0003848">
    <property type="term" value="F:2-amino-4-hydroxy-6-hydroxymethyldihydropteridine diphosphokinase activity"/>
    <property type="evidence" value="ECO:0007669"/>
    <property type="project" value="UniProtKB-EC"/>
</dbReference>
<evidence type="ECO:0000256" key="2">
    <source>
        <dbReference type="ARBA" id="ARBA00000198"/>
    </source>
</evidence>
<evidence type="ECO:0000256" key="4">
    <source>
        <dbReference type="ARBA" id="ARBA00004763"/>
    </source>
</evidence>
<keyword evidence="10" id="KW-0547">Nucleotide-binding</keyword>
<comment type="catalytic activity">
    <reaction evidence="1">
        <text>(7,8-dihydropterin-6-yl)methyl diphosphate + 4-aminobenzoate = 7,8-dihydropteroate + diphosphate</text>
        <dbReference type="Rhea" id="RHEA:19949"/>
        <dbReference type="ChEBI" id="CHEBI:17836"/>
        <dbReference type="ChEBI" id="CHEBI:17839"/>
        <dbReference type="ChEBI" id="CHEBI:33019"/>
        <dbReference type="ChEBI" id="CHEBI:72950"/>
        <dbReference type="EC" id="2.5.1.15"/>
    </reaction>
</comment>
<dbReference type="PANTHER" id="PTHR20941">
    <property type="entry name" value="FOLATE SYNTHESIS PROTEINS"/>
    <property type="match status" value="1"/>
</dbReference>
<dbReference type="OMA" id="ESEPMYF"/>
<dbReference type="InterPro" id="IPR006390">
    <property type="entry name" value="DHP_synth_dom"/>
</dbReference>
<evidence type="ECO:0000256" key="10">
    <source>
        <dbReference type="ARBA" id="ARBA00022741"/>
    </source>
</evidence>
<feature type="region of interest" description="Disordered" evidence="16">
    <location>
        <begin position="752"/>
        <end position="774"/>
    </location>
</feature>
<dbReference type="GO" id="GO:0046872">
    <property type="term" value="F:metal ion binding"/>
    <property type="evidence" value="ECO:0007669"/>
    <property type="project" value="UniProtKB-KW"/>
</dbReference>
<dbReference type="InterPro" id="IPR006157">
    <property type="entry name" value="FolB_dom"/>
</dbReference>
<dbReference type="HOGENOM" id="CLU_008023_2_0_1"/>
<dbReference type="PANTHER" id="PTHR20941:SF1">
    <property type="entry name" value="FOLIC ACID SYNTHESIS PROTEIN FOL1"/>
    <property type="match status" value="1"/>
</dbReference>
<feature type="compositionally biased region" description="Low complexity" evidence="16">
    <location>
        <begin position="763"/>
        <end position="774"/>
    </location>
</feature>
<organism evidence="18 19">
    <name type="scientific">Tilletiaria anomala (strain ATCC 24038 / CBS 436.72 / UBC 951)</name>
    <dbReference type="NCBI Taxonomy" id="1037660"/>
    <lineage>
        <taxon>Eukaryota</taxon>
        <taxon>Fungi</taxon>
        <taxon>Dikarya</taxon>
        <taxon>Basidiomycota</taxon>
        <taxon>Ustilaginomycotina</taxon>
        <taxon>Exobasidiomycetes</taxon>
        <taxon>Georgefischeriales</taxon>
        <taxon>Tilletiariaceae</taxon>
        <taxon>Tilletiaria</taxon>
    </lineage>
</organism>
<keyword evidence="14" id="KW-0289">Folate biosynthesis</keyword>
<dbReference type="UniPathway" id="UPA00077">
    <property type="reaction ID" value="UER00155"/>
</dbReference>
<dbReference type="InterPro" id="IPR011005">
    <property type="entry name" value="Dihydropteroate_synth-like_sf"/>
</dbReference>
<name>A0A066VFT4_TILAU</name>
<dbReference type="CDD" id="cd00483">
    <property type="entry name" value="HPPK"/>
    <property type="match status" value="1"/>
</dbReference>
<dbReference type="SUPFAM" id="SSF51717">
    <property type="entry name" value="Dihydropteroate synthetase-like"/>
    <property type="match status" value="2"/>
</dbReference>
<keyword evidence="19" id="KW-1185">Reference proteome</keyword>
<dbReference type="Pfam" id="PF01288">
    <property type="entry name" value="HPPK"/>
    <property type="match status" value="1"/>
</dbReference>
<dbReference type="PROSITE" id="PS00794">
    <property type="entry name" value="HPPK"/>
    <property type="match status" value="1"/>
</dbReference>
<evidence type="ECO:0000313" key="19">
    <source>
        <dbReference type="Proteomes" id="UP000027361"/>
    </source>
</evidence>
<evidence type="ECO:0000256" key="14">
    <source>
        <dbReference type="ARBA" id="ARBA00022909"/>
    </source>
</evidence>
<dbReference type="NCBIfam" id="TIGR01498">
    <property type="entry name" value="folK"/>
    <property type="match status" value="1"/>
</dbReference>
<dbReference type="GO" id="GO:0005524">
    <property type="term" value="F:ATP binding"/>
    <property type="evidence" value="ECO:0007669"/>
    <property type="project" value="UniProtKB-KW"/>
</dbReference>
<evidence type="ECO:0000256" key="9">
    <source>
        <dbReference type="ARBA" id="ARBA00022723"/>
    </source>
</evidence>
<dbReference type="CDD" id="cd00534">
    <property type="entry name" value="DHNA_DHNTPE"/>
    <property type="match status" value="1"/>
</dbReference>
<dbReference type="OrthoDB" id="615426at2759"/>
<dbReference type="AlphaFoldDB" id="A0A066VFT4"/>
<evidence type="ECO:0000256" key="15">
    <source>
        <dbReference type="ARBA" id="ARBA00023268"/>
    </source>
</evidence>
<comment type="caution">
    <text evidence="18">The sequence shown here is derived from an EMBL/GenBank/DDBJ whole genome shotgun (WGS) entry which is preliminary data.</text>
</comment>